<keyword evidence="5" id="KW-0472">Membrane</keyword>
<dbReference type="InterPro" id="IPR043129">
    <property type="entry name" value="ATPase_NBD"/>
</dbReference>
<gene>
    <name evidence="6" type="ORF">GCM10010170_068630</name>
</gene>
<evidence type="ECO:0000313" key="6">
    <source>
        <dbReference type="EMBL" id="GAA2368642.1"/>
    </source>
</evidence>
<accession>A0ABP5U3E7</accession>
<dbReference type="Gene3D" id="3.30.420.40">
    <property type="match status" value="2"/>
</dbReference>
<dbReference type="PANTHER" id="PTHR42749">
    <property type="entry name" value="CELL SHAPE-DETERMINING PROTEIN MREB"/>
    <property type="match status" value="1"/>
</dbReference>
<feature type="transmembrane region" description="Helical" evidence="5">
    <location>
        <begin position="566"/>
        <end position="588"/>
    </location>
</feature>
<dbReference type="Gene3D" id="3.90.640.10">
    <property type="entry name" value="Actin, Chain A, domain 4"/>
    <property type="match status" value="1"/>
</dbReference>
<organism evidence="6 7">
    <name type="scientific">Dactylosporangium salmoneum</name>
    <dbReference type="NCBI Taxonomy" id="53361"/>
    <lineage>
        <taxon>Bacteria</taxon>
        <taxon>Bacillati</taxon>
        <taxon>Actinomycetota</taxon>
        <taxon>Actinomycetes</taxon>
        <taxon>Micromonosporales</taxon>
        <taxon>Micromonosporaceae</taxon>
        <taxon>Dactylosporangium</taxon>
    </lineage>
</organism>
<comment type="caution">
    <text evidence="6">The sequence shown here is derived from an EMBL/GenBank/DDBJ whole genome shotgun (WGS) entry which is preliminary data.</text>
</comment>
<dbReference type="InterPro" id="IPR013126">
    <property type="entry name" value="Hsp_70_fam"/>
</dbReference>
<dbReference type="Proteomes" id="UP001501444">
    <property type="component" value="Unassembled WGS sequence"/>
</dbReference>
<keyword evidence="5" id="KW-1133">Transmembrane helix</keyword>
<keyword evidence="3" id="KW-0143">Chaperone</keyword>
<keyword evidence="1" id="KW-0547">Nucleotide-binding</keyword>
<evidence type="ECO:0000313" key="7">
    <source>
        <dbReference type="Proteomes" id="UP001501444"/>
    </source>
</evidence>
<evidence type="ECO:0000256" key="3">
    <source>
        <dbReference type="ARBA" id="ARBA00023186"/>
    </source>
</evidence>
<evidence type="ECO:0008006" key="8">
    <source>
        <dbReference type="Google" id="ProtNLM"/>
    </source>
</evidence>
<dbReference type="Pfam" id="PF00012">
    <property type="entry name" value="HSP70"/>
    <property type="match status" value="1"/>
</dbReference>
<evidence type="ECO:0000256" key="5">
    <source>
        <dbReference type="SAM" id="Phobius"/>
    </source>
</evidence>
<keyword evidence="5" id="KW-0812">Transmembrane</keyword>
<evidence type="ECO:0000256" key="4">
    <source>
        <dbReference type="SAM" id="MobiDB-lite"/>
    </source>
</evidence>
<evidence type="ECO:0000256" key="2">
    <source>
        <dbReference type="ARBA" id="ARBA00022840"/>
    </source>
</evidence>
<keyword evidence="7" id="KW-1185">Reference proteome</keyword>
<evidence type="ECO:0000256" key="1">
    <source>
        <dbReference type="ARBA" id="ARBA00022741"/>
    </source>
</evidence>
<feature type="region of interest" description="Disordered" evidence="4">
    <location>
        <begin position="52"/>
        <end position="94"/>
    </location>
</feature>
<sequence>MARRVSAAGAIAVPVTFPVFEGHRAVRWRVVGHRTGGGPGVSCAYLPAHGDMTSGSTSRAPSSATGCSPRPAEPAAGRAQAHRVTAPELTGRPAGAAPRTILAVTAPLAGSGHAIGIDLGTSNTVAILRWPDGRTRPLLVDGRPVLPSGVYVDSTGAIHAGRDAERMAQVDPGGYEPNPKQRIDDGAVLLAGREVPVVDLLAAVLRAVAGAAGEAVGFLPPAVLTYPAAWGSLRRQTLQDAATRAGWPQVRLMPEPVAAARYFTDVMRRPVPSGGTIAVFDFGGGTLDVAMVRREATGFTVLGWGGVEDLGGLDIDAALVAYLGQQLERTEPAVWLPISQPTTELDRRHRRQFWDEVRSAKEMLSRATTASVAVPGVSGSLHVTRDELETLARPLVRRGVAELIATAERSRLTPADLSVVFLVGGASRIPLVAHTLHTELGVAPTMLEQPELPVAEGALADLIAQTAPQQPRPPRQPPAPAPTTGMFDTRTGISTSGVPHQVPLQRPPMPVMPVSAYPAPAPVSATPVSPVSPRPVPVMPPPAFPYQRPMPVPPPPPRRRSGGKTALRVLLILTLVFGCMGGAVYGLWQVIKPKPTFQTLSQTASIQVEGMTETDFATAFLTEKKAHTVTQIGRAVDVATLDLSTSTIKRKKVGDAAKWSQALMIGDYIVALAEPENGKRQLVGVNNIDGTEWTSAVDTDGILMAGDAHPSTGSALPLLWLDRKTNQMSRISSVTGKVASGLGTTTIGLPTGWRLLGPTNTTTNVVLVAAGGAVWDIGAKEPKKVADIPDTAPVGRVGFDGLVYASQQTEYQVSTVTASNSNPQPGFRGPANRSPVWIGGCSKGSDLCVIDQVGTDESTREFARYRSGSTAEQIWRVPAPDVDLRRPLQSLGGDYDDRYLIVNTTKGGTVYDTRGTTVASHEGALVGIDTNRAFVFTGTLGTKPAPVTLHGLDLDNKLRTSLGTPTIRSAGCGWTSTSLICPGAKDYTIWKYAK</sequence>
<dbReference type="EMBL" id="BAAARV010000067">
    <property type="protein sequence ID" value="GAA2368642.1"/>
    <property type="molecule type" value="Genomic_DNA"/>
</dbReference>
<protein>
    <recommendedName>
        <fullName evidence="8">Hsp70 family protein</fullName>
    </recommendedName>
</protein>
<proteinExistence type="predicted"/>
<dbReference type="PRINTS" id="PR00301">
    <property type="entry name" value="HEATSHOCK70"/>
</dbReference>
<keyword evidence="2" id="KW-0067">ATP-binding</keyword>
<feature type="compositionally biased region" description="Polar residues" evidence="4">
    <location>
        <begin position="53"/>
        <end position="66"/>
    </location>
</feature>
<dbReference type="PANTHER" id="PTHR42749:SF1">
    <property type="entry name" value="CELL SHAPE-DETERMINING PROTEIN MREB"/>
    <property type="match status" value="1"/>
</dbReference>
<reference evidence="7" key="1">
    <citation type="journal article" date="2019" name="Int. J. Syst. Evol. Microbiol.">
        <title>The Global Catalogue of Microorganisms (GCM) 10K type strain sequencing project: providing services to taxonomists for standard genome sequencing and annotation.</title>
        <authorList>
            <consortium name="The Broad Institute Genomics Platform"/>
            <consortium name="The Broad Institute Genome Sequencing Center for Infectious Disease"/>
            <person name="Wu L."/>
            <person name="Ma J."/>
        </authorList>
    </citation>
    <scope>NUCLEOTIDE SEQUENCE [LARGE SCALE GENOMIC DNA]</scope>
    <source>
        <strain evidence="7">JCM 3272</strain>
    </source>
</reference>
<dbReference type="SUPFAM" id="SSF53067">
    <property type="entry name" value="Actin-like ATPase domain"/>
    <property type="match status" value="2"/>
</dbReference>
<name>A0ABP5U3E7_9ACTN</name>